<dbReference type="Proteomes" id="UP000248817">
    <property type="component" value="Unassembled WGS sequence"/>
</dbReference>
<dbReference type="AlphaFoldDB" id="A0A2V5J2G7"/>
<evidence type="ECO:0000313" key="1">
    <source>
        <dbReference type="EMBL" id="PYI31347.1"/>
    </source>
</evidence>
<name>A0A2V5J2G7_9EURO</name>
<dbReference type="EMBL" id="KZ825504">
    <property type="protein sequence ID" value="PYI31347.1"/>
    <property type="molecule type" value="Genomic_DNA"/>
</dbReference>
<protein>
    <submittedName>
        <fullName evidence="1">Uncharacterized protein</fullName>
    </submittedName>
</protein>
<proteinExistence type="predicted"/>
<accession>A0A2V5J2G7</accession>
<keyword evidence="2" id="KW-1185">Reference proteome</keyword>
<sequence length="103" mass="11395">MTMVLDDGAWRHRPINCPTVVYGRRPQSRSLGQNRPVFVLTGSGNIAAGSFYTANLTRRHILRGHQAGSLRLGSMTDDGACRRHGMLDNVLKYRSIVGHSHPV</sequence>
<gene>
    <name evidence="1" type="ORF">BP00DRAFT_177476</name>
</gene>
<evidence type="ECO:0000313" key="2">
    <source>
        <dbReference type="Proteomes" id="UP000248817"/>
    </source>
</evidence>
<organism evidence="1 2">
    <name type="scientific">Aspergillus indologenus CBS 114.80</name>
    <dbReference type="NCBI Taxonomy" id="1450541"/>
    <lineage>
        <taxon>Eukaryota</taxon>
        <taxon>Fungi</taxon>
        <taxon>Dikarya</taxon>
        <taxon>Ascomycota</taxon>
        <taxon>Pezizomycotina</taxon>
        <taxon>Eurotiomycetes</taxon>
        <taxon>Eurotiomycetidae</taxon>
        <taxon>Eurotiales</taxon>
        <taxon>Aspergillaceae</taxon>
        <taxon>Aspergillus</taxon>
        <taxon>Aspergillus subgen. Circumdati</taxon>
    </lineage>
</organism>
<reference evidence="1 2" key="1">
    <citation type="submission" date="2018-02" db="EMBL/GenBank/DDBJ databases">
        <title>The genomes of Aspergillus section Nigri reveals drivers in fungal speciation.</title>
        <authorList>
            <consortium name="DOE Joint Genome Institute"/>
            <person name="Vesth T.C."/>
            <person name="Nybo J."/>
            <person name="Theobald S."/>
            <person name="Brandl J."/>
            <person name="Frisvad J.C."/>
            <person name="Nielsen K.F."/>
            <person name="Lyhne E.K."/>
            <person name="Kogle M.E."/>
            <person name="Kuo A."/>
            <person name="Riley R."/>
            <person name="Clum A."/>
            <person name="Nolan M."/>
            <person name="Lipzen A."/>
            <person name="Salamov A."/>
            <person name="Henrissat B."/>
            <person name="Wiebenga A."/>
            <person name="De vries R.P."/>
            <person name="Grigoriev I.V."/>
            <person name="Mortensen U.H."/>
            <person name="Andersen M.R."/>
            <person name="Baker S.E."/>
        </authorList>
    </citation>
    <scope>NUCLEOTIDE SEQUENCE [LARGE SCALE GENOMIC DNA]</scope>
    <source>
        <strain evidence="1 2">CBS 114.80</strain>
    </source>
</reference>